<evidence type="ECO:0008006" key="4">
    <source>
        <dbReference type="Google" id="ProtNLM"/>
    </source>
</evidence>
<feature type="compositionally biased region" description="Polar residues" evidence="1">
    <location>
        <begin position="194"/>
        <end position="212"/>
    </location>
</feature>
<comment type="caution">
    <text evidence="2">The sequence shown here is derived from an EMBL/GenBank/DDBJ whole genome shotgun (WGS) entry which is preliminary data.</text>
</comment>
<dbReference type="PANTHER" id="PTHR48172">
    <property type="match status" value="1"/>
</dbReference>
<sequence>MAPAAMAPAAMAPHGAAGQLPLAPAANILHTLATSIRPPPVSTGSASPLFDGSSQTAPPKCHSRPTHDGVSWKHRASQVWDTVDSIWQSIQSKAGDILSTYGDDSTILDQDHIPEYVFKHAPYVHLYSGENFWPCDIADHLIHTTPHLNYTPIPSHFNLTVHNLSSLNEYGFYTYLQSDDNVESRPTWLAGTANIPSSSTAPQNTSTPNGHSSAPAVLLTIRKPNDVLDAFWFYFYSYNLGNKVGLRFGNHVGDWEHTLVRFTAGKPTHVFLSEHNAGEAYAWSAMEKSEGDKDRPITFSATGSHAMYATPGTHPYVLPWGLLHDQTDRGPLWDPTQNLYAYTYDLGRREIKADKRNPEAPVDWFGYRGHWGDRAYPLSDERQYRFAGQYHYVSGPLGPVYKNLDRREVCQSRGRCRIRYWLPPEGEVKVWEGGDWEGGDGEEWDEGLEDLEL</sequence>
<name>A0A2P7ZDX1_9PEZI</name>
<organism evidence="2 3">
    <name type="scientific">Elsinoe australis</name>
    <dbReference type="NCBI Taxonomy" id="40998"/>
    <lineage>
        <taxon>Eukaryota</taxon>
        <taxon>Fungi</taxon>
        <taxon>Dikarya</taxon>
        <taxon>Ascomycota</taxon>
        <taxon>Pezizomycotina</taxon>
        <taxon>Dothideomycetes</taxon>
        <taxon>Dothideomycetidae</taxon>
        <taxon>Myriangiales</taxon>
        <taxon>Elsinoaceae</taxon>
        <taxon>Elsinoe</taxon>
    </lineage>
</organism>
<proteinExistence type="predicted"/>
<protein>
    <recommendedName>
        <fullName evidence="4">Vacuolar protein sorting-associated protein 62</fullName>
    </recommendedName>
</protein>
<feature type="region of interest" description="Disordered" evidence="1">
    <location>
        <begin position="193"/>
        <end position="212"/>
    </location>
</feature>
<dbReference type="Proteomes" id="UP000243723">
    <property type="component" value="Unassembled WGS sequence"/>
</dbReference>
<feature type="compositionally biased region" description="Acidic residues" evidence="1">
    <location>
        <begin position="434"/>
        <end position="453"/>
    </location>
</feature>
<dbReference type="InterPro" id="IPR009291">
    <property type="entry name" value="Vps62"/>
</dbReference>
<reference evidence="2 3" key="1">
    <citation type="submission" date="2017-05" db="EMBL/GenBank/DDBJ databases">
        <title>Draft genome sequence of Elsinoe australis.</title>
        <authorList>
            <person name="Cheng Q."/>
        </authorList>
    </citation>
    <scope>NUCLEOTIDE SEQUENCE [LARGE SCALE GENOMIC DNA]</scope>
    <source>
        <strain evidence="2 3">NL1</strain>
    </source>
</reference>
<dbReference type="EMBL" id="NHZQ01000236">
    <property type="protein sequence ID" value="PSK46416.1"/>
    <property type="molecule type" value="Genomic_DNA"/>
</dbReference>
<evidence type="ECO:0000313" key="2">
    <source>
        <dbReference type="EMBL" id="PSK46416.1"/>
    </source>
</evidence>
<feature type="region of interest" description="Disordered" evidence="1">
    <location>
        <begin position="433"/>
        <end position="453"/>
    </location>
</feature>
<feature type="compositionally biased region" description="Polar residues" evidence="1">
    <location>
        <begin position="42"/>
        <end position="57"/>
    </location>
</feature>
<evidence type="ECO:0000313" key="3">
    <source>
        <dbReference type="Proteomes" id="UP000243723"/>
    </source>
</evidence>
<dbReference type="OrthoDB" id="188042at2759"/>
<dbReference type="STRING" id="40998.A0A2P7ZDX1"/>
<evidence type="ECO:0000256" key="1">
    <source>
        <dbReference type="SAM" id="MobiDB-lite"/>
    </source>
</evidence>
<accession>A0A2P7ZDX1</accession>
<dbReference type="AlphaFoldDB" id="A0A2P7ZDX1"/>
<keyword evidence="3" id="KW-1185">Reference proteome</keyword>
<gene>
    <name evidence="2" type="ORF">B9Z65_5384</name>
</gene>
<feature type="region of interest" description="Disordered" evidence="1">
    <location>
        <begin position="39"/>
        <end position="70"/>
    </location>
</feature>
<dbReference type="Pfam" id="PF06101">
    <property type="entry name" value="Vps62"/>
    <property type="match status" value="1"/>
</dbReference>
<dbReference type="PANTHER" id="PTHR48172:SF2">
    <property type="entry name" value="VACUOLAR PROTEIN SORTING PROTEIN 62"/>
    <property type="match status" value="1"/>
</dbReference>